<dbReference type="Proteomes" id="UP000712600">
    <property type="component" value="Unassembled WGS sequence"/>
</dbReference>
<name>A0A8S9QSD7_BRACR</name>
<comment type="caution">
    <text evidence="1">The sequence shown here is derived from an EMBL/GenBank/DDBJ whole genome shotgun (WGS) entry which is preliminary data.</text>
</comment>
<protein>
    <recommendedName>
        <fullName evidence="3">Aspartic peptidase DDI1-type domain-containing protein</fullName>
    </recommendedName>
</protein>
<evidence type="ECO:0008006" key="3">
    <source>
        <dbReference type="Google" id="ProtNLM"/>
    </source>
</evidence>
<reference evidence="1" key="1">
    <citation type="submission" date="2019-12" db="EMBL/GenBank/DDBJ databases">
        <title>Genome sequencing and annotation of Brassica cretica.</title>
        <authorList>
            <person name="Studholme D.J."/>
            <person name="Sarris P."/>
        </authorList>
    </citation>
    <scope>NUCLEOTIDE SEQUENCE</scope>
    <source>
        <strain evidence="1">PFS-109/04</strain>
        <tissue evidence="1">Leaf</tissue>
    </source>
</reference>
<sequence length="218" mass="23914">MSDPGNFVVPYLIGCIDYPSALCDTGSSVSILPKRNSGGFIRNVEVQIGNALVPVDFHVLDIKLNWNSSLLPGIAFMATVGAVCYMQTNKLCLTLIDPAVYYDPVRVVKQHTCYMEIGDNPRFIALCHCDNEAEEESEAETSIATQHVISIDEKLVVMIDNDLKAPIDNDHVNEIDCTTGPATSRAFTAPFCNFPSFIRPRGCKAIPSKRKMSAVEPD</sequence>
<dbReference type="PANTHER" id="PTHR33067">
    <property type="entry name" value="RNA-DIRECTED DNA POLYMERASE-RELATED"/>
    <property type="match status" value="1"/>
</dbReference>
<dbReference type="AlphaFoldDB" id="A0A8S9QSD7"/>
<dbReference type="EMBL" id="QGKX02000996">
    <property type="protein sequence ID" value="KAF3555413.1"/>
    <property type="molecule type" value="Genomic_DNA"/>
</dbReference>
<gene>
    <name evidence="1" type="ORF">F2Q69_00013579</name>
</gene>
<dbReference type="PANTHER" id="PTHR33067:SF31">
    <property type="entry name" value="RNA-DIRECTED DNA POLYMERASE"/>
    <property type="match status" value="1"/>
</dbReference>
<proteinExistence type="predicted"/>
<evidence type="ECO:0000313" key="1">
    <source>
        <dbReference type="EMBL" id="KAF3555413.1"/>
    </source>
</evidence>
<evidence type="ECO:0000313" key="2">
    <source>
        <dbReference type="Proteomes" id="UP000712600"/>
    </source>
</evidence>
<organism evidence="1 2">
    <name type="scientific">Brassica cretica</name>
    <name type="common">Mustard</name>
    <dbReference type="NCBI Taxonomy" id="69181"/>
    <lineage>
        <taxon>Eukaryota</taxon>
        <taxon>Viridiplantae</taxon>
        <taxon>Streptophyta</taxon>
        <taxon>Embryophyta</taxon>
        <taxon>Tracheophyta</taxon>
        <taxon>Spermatophyta</taxon>
        <taxon>Magnoliopsida</taxon>
        <taxon>eudicotyledons</taxon>
        <taxon>Gunneridae</taxon>
        <taxon>Pentapetalae</taxon>
        <taxon>rosids</taxon>
        <taxon>malvids</taxon>
        <taxon>Brassicales</taxon>
        <taxon>Brassicaceae</taxon>
        <taxon>Brassiceae</taxon>
        <taxon>Brassica</taxon>
    </lineage>
</organism>
<accession>A0A8S9QSD7</accession>